<dbReference type="PANTHER" id="PTHR42759">
    <property type="entry name" value="MOXR FAMILY PROTEIN"/>
    <property type="match status" value="1"/>
</dbReference>
<evidence type="ECO:0000259" key="2">
    <source>
        <dbReference type="SMART" id="SM00382"/>
    </source>
</evidence>
<gene>
    <name evidence="3" type="ORF">SAMN06265222_101514</name>
</gene>
<protein>
    <submittedName>
        <fullName evidence="3">MoxR-like ATPase</fullName>
    </submittedName>
</protein>
<dbReference type="Gene3D" id="1.10.8.80">
    <property type="entry name" value="Magnesium chelatase subunit I, C-Terminal domain"/>
    <property type="match status" value="1"/>
</dbReference>
<organism evidence="3 4">
    <name type="scientific">Neorhodopirellula lusitana</name>
    <dbReference type="NCBI Taxonomy" id="445327"/>
    <lineage>
        <taxon>Bacteria</taxon>
        <taxon>Pseudomonadati</taxon>
        <taxon>Planctomycetota</taxon>
        <taxon>Planctomycetia</taxon>
        <taxon>Pirellulales</taxon>
        <taxon>Pirellulaceae</taxon>
        <taxon>Neorhodopirellula</taxon>
    </lineage>
</organism>
<comment type="caution">
    <text evidence="3">The sequence shown here is derived from an EMBL/GenBank/DDBJ whole genome shotgun (WGS) entry which is preliminary data.</text>
</comment>
<evidence type="ECO:0000313" key="4">
    <source>
        <dbReference type="Proteomes" id="UP001158067"/>
    </source>
</evidence>
<feature type="compositionally biased region" description="Low complexity" evidence="1">
    <location>
        <begin position="40"/>
        <end position="68"/>
    </location>
</feature>
<keyword evidence="4" id="KW-1185">Reference proteome</keyword>
<evidence type="ECO:0000313" key="3">
    <source>
        <dbReference type="EMBL" id="SMP40939.1"/>
    </source>
</evidence>
<dbReference type="InterPro" id="IPR050764">
    <property type="entry name" value="CbbQ/NirQ/NorQ/GpvN"/>
</dbReference>
<dbReference type="EMBL" id="FXUG01000001">
    <property type="protein sequence ID" value="SMP40939.1"/>
    <property type="molecule type" value="Genomic_DNA"/>
</dbReference>
<evidence type="ECO:0000256" key="1">
    <source>
        <dbReference type="SAM" id="MobiDB-lite"/>
    </source>
</evidence>
<feature type="compositionally biased region" description="Pro residues" evidence="1">
    <location>
        <begin position="29"/>
        <end position="39"/>
    </location>
</feature>
<feature type="domain" description="AAA+ ATPase" evidence="2">
    <location>
        <begin position="120"/>
        <end position="261"/>
    </location>
</feature>
<dbReference type="SMART" id="SM00382">
    <property type="entry name" value="AAA"/>
    <property type="match status" value="1"/>
</dbReference>
<proteinExistence type="predicted"/>
<dbReference type="CDD" id="cd00009">
    <property type="entry name" value="AAA"/>
    <property type="match status" value="1"/>
</dbReference>
<dbReference type="InterPro" id="IPR003593">
    <property type="entry name" value="AAA+_ATPase"/>
</dbReference>
<dbReference type="InterPro" id="IPR041628">
    <property type="entry name" value="ChlI/MoxR_AAA_lid"/>
</dbReference>
<dbReference type="Pfam" id="PF07726">
    <property type="entry name" value="AAA_3"/>
    <property type="match status" value="1"/>
</dbReference>
<name>A0ABY1PQM0_9BACT</name>
<reference evidence="3 4" key="1">
    <citation type="submission" date="2017-05" db="EMBL/GenBank/DDBJ databases">
        <authorList>
            <person name="Varghese N."/>
            <person name="Submissions S."/>
        </authorList>
    </citation>
    <scope>NUCLEOTIDE SEQUENCE [LARGE SCALE GENOMIC DNA]</scope>
    <source>
        <strain evidence="3 4">DSM 25457</strain>
    </source>
</reference>
<dbReference type="Gene3D" id="3.40.50.300">
    <property type="entry name" value="P-loop containing nucleotide triphosphate hydrolases"/>
    <property type="match status" value="1"/>
</dbReference>
<dbReference type="Pfam" id="PF17863">
    <property type="entry name" value="AAA_lid_2"/>
    <property type="match status" value="1"/>
</dbReference>
<feature type="compositionally biased region" description="Polar residues" evidence="1">
    <location>
        <begin position="1"/>
        <end position="10"/>
    </location>
</feature>
<feature type="region of interest" description="Disordered" evidence="1">
    <location>
        <begin position="1"/>
        <end position="82"/>
    </location>
</feature>
<dbReference type="Proteomes" id="UP001158067">
    <property type="component" value="Unassembled WGS sequence"/>
</dbReference>
<dbReference type="InterPro" id="IPR011703">
    <property type="entry name" value="ATPase_AAA-3"/>
</dbReference>
<dbReference type="PANTHER" id="PTHR42759:SF5">
    <property type="entry name" value="METHANOL DEHYDROGENASE REGULATOR"/>
    <property type="match status" value="1"/>
</dbReference>
<dbReference type="SUPFAM" id="SSF52540">
    <property type="entry name" value="P-loop containing nucleoside triphosphate hydrolases"/>
    <property type="match status" value="1"/>
</dbReference>
<accession>A0ABY1PQM0</accession>
<dbReference type="InterPro" id="IPR027417">
    <property type="entry name" value="P-loop_NTPase"/>
</dbReference>
<sequence length="399" mass="42895">MATVSSSYDGQQPHRLLTGANSLPTNDPTAPPSGPPASPKPSASAGATSNTGAPPNSGAPSNSGPPSSTAAVTKASARRSTGHVDVAPVAELAKRVIGNVELAIVGKRKQLVLSLVAWLSGGHILLEDVPGVAKTMLARALAKSLGCQFKRVQCTPDLLPTDVTGTSIFNQKESEFEFRAGPVFTQILLADEINRATPRTQASLLEAMAEGRVTVDGNTYTLKPPFLVIATQNPVDHEGTFPLPEAQLDRFLMRFSLGYPTVEEEMRMLDMLQFTHPIDTIGAVATAEQLVKAQSTIRDVHVDPRVRHYILQVVHETRHNENLALGGSPRATIALFRCSQAMAAIRGRSFVLPDDVKKIIAPVMNHRLILRPESRLRKLTTEQVLEDILGEIAVPTIQS</sequence>